<keyword evidence="2 3" id="KW-0067">ATP-binding</keyword>
<dbReference type="GO" id="GO:0008270">
    <property type="term" value="F:zinc ion binding"/>
    <property type="evidence" value="ECO:0007669"/>
    <property type="project" value="InterPro"/>
</dbReference>
<organism evidence="5 6">
    <name type="scientific">Pyrodictium occultum</name>
    <dbReference type="NCBI Taxonomy" id="2309"/>
    <lineage>
        <taxon>Archaea</taxon>
        <taxon>Thermoproteota</taxon>
        <taxon>Thermoprotei</taxon>
        <taxon>Desulfurococcales</taxon>
        <taxon>Pyrodictiaceae</taxon>
        <taxon>Pyrodictium</taxon>
    </lineage>
</organism>
<sequence>MCLWVPEVTVVKRDGSREPFIYEKVVVSCLKAGATLEAARRIATKVLARLIAEDRKEVAAKELTRWILGMLREENEEWYRNWVVFDRAVKRRKTEEELKQREERG</sequence>
<feature type="domain" description="ATP-cone" evidence="4">
    <location>
        <begin position="8"/>
        <end position="94"/>
    </location>
</feature>
<dbReference type="Pfam" id="PF03477">
    <property type="entry name" value="ATP-cone"/>
    <property type="match status" value="1"/>
</dbReference>
<keyword evidence="1 3" id="KW-0547">Nucleotide-binding</keyword>
<dbReference type="EMBL" id="LNTB01000001">
    <property type="protein sequence ID" value="KSW11470.1"/>
    <property type="molecule type" value="Genomic_DNA"/>
</dbReference>
<reference evidence="5 6" key="1">
    <citation type="submission" date="2015-11" db="EMBL/GenBank/DDBJ databases">
        <title>Genome sequence of Pyrodictium occultum PL-19, a marine hyperthermophilic archaeon isolated from Volcano, Italy.</title>
        <authorList>
            <person name="Utturkar S."/>
            <person name="Huber H."/>
            <person name="Leptihn S."/>
            <person name="Brown S."/>
            <person name="Stetter K.O."/>
            <person name="Podar M."/>
        </authorList>
    </citation>
    <scope>NUCLEOTIDE SEQUENCE [LARGE SCALE GENOMIC DNA]</scope>
    <source>
        <strain evidence="5 6">PL-19</strain>
    </source>
</reference>
<dbReference type="OrthoDB" id="39386at2157"/>
<evidence type="ECO:0000256" key="3">
    <source>
        <dbReference type="PROSITE-ProRule" id="PRU00492"/>
    </source>
</evidence>
<protein>
    <submittedName>
        <fullName evidence="5">ATPase</fullName>
    </submittedName>
</protein>
<dbReference type="InterPro" id="IPR005144">
    <property type="entry name" value="ATP-cone_dom"/>
</dbReference>
<dbReference type="RefSeq" id="WP_058370143.1">
    <property type="nucleotide sequence ID" value="NZ_LNTB01000001.1"/>
</dbReference>
<dbReference type="PANTHER" id="PTHR30455:SF2">
    <property type="entry name" value="TRANSCRIPTIONAL REPRESSOR NRDR"/>
    <property type="match status" value="1"/>
</dbReference>
<dbReference type="PROSITE" id="PS51161">
    <property type="entry name" value="ATP_CONE"/>
    <property type="match status" value="1"/>
</dbReference>
<dbReference type="PANTHER" id="PTHR30455">
    <property type="entry name" value="TRANSCRIPTIONAL REPRESSOR NRDR"/>
    <property type="match status" value="1"/>
</dbReference>
<evidence type="ECO:0000256" key="1">
    <source>
        <dbReference type="ARBA" id="ARBA00022741"/>
    </source>
</evidence>
<dbReference type="InterPro" id="IPR003796">
    <property type="entry name" value="RNR_NrdR-like"/>
</dbReference>
<dbReference type="GO" id="GO:0005524">
    <property type="term" value="F:ATP binding"/>
    <property type="evidence" value="ECO:0007669"/>
    <property type="project" value="UniProtKB-UniRule"/>
</dbReference>
<evidence type="ECO:0000313" key="6">
    <source>
        <dbReference type="Proteomes" id="UP000053352"/>
    </source>
</evidence>
<evidence type="ECO:0000313" key="5">
    <source>
        <dbReference type="EMBL" id="KSW11470.1"/>
    </source>
</evidence>
<name>A0A0V8RTS3_PYROC</name>
<accession>A0A0V8RTS3</accession>
<comment type="caution">
    <text evidence="5">The sequence shown here is derived from an EMBL/GenBank/DDBJ whole genome shotgun (WGS) entry which is preliminary data.</text>
</comment>
<evidence type="ECO:0000259" key="4">
    <source>
        <dbReference type="PROSITE" id="PS51161"/>
    </source>
</evidence>
<gene>
    <name evidence="5" type="ORF">CF15_01050</name>
</gene>
<dbReference type="AlphaFoldDB" id="A0A0V8RTS3"/>
<keyword evidence="6" id="KW-1185">Reference proteome</keyword>
<evidence type="ECO:0000256" key="2">
    <source>
        <dbReference type="ARBA" id="ARBA00022840"/>
    </source>
</evidence>
<dbReference type="GO" id="GO:0045892">
    <property type="term" value="P:negative regulation of DNA-templated transcription"/>
    <property type="evidence" value="ECO:0007669"/>
    <property type="project" value="InterPro"/>
</dbReference>
<dbReference type="Proteomes" id="UP000053352">
    <property type="component" value="Unassembled WGS sequence"/>
</dbReference>
<proteinExistence type="predicted"/>